<dbReference type="EMBL" id="FNLM01000036">
    <property type="protein sequence ID" value="SDU79386.1"/>
    <property type="molecule type" value="Genomic_DNA"/>
</dbReference>
<dbReference type="InterPro" id="IPR002035">
    <property type="entry name" value="VWF_A"/>
</dbReference>
<proteinExistence type="predicted"/>
<dbReference type="Proteomes" id="UP000183180">
    <property type="component" value="Unassembled WGS sequence"/>
</dbReference>
<evidence type="ECO:0000313" key="4">
    <source>
        <dbReference type="Proteomes" id="UP000183180"/>
    </source>
</evidence>
<dbReference type="CDD" id="cd00198">
    <property type="entry name" value="vWFA"/>
    <property type="match status" value="1"/>
</dbReference>
<reference evidence="3 4" key="1">
    <citation type="submission" date="2016-10" db="EMBL/GenBank/DDBJ databases">
        <authorList>
            <person name="de Groot N.N."/>
        </authorList>
    </citation>
    <scope>NUCLEOTIDE SEQUENCE [LARGE SCALE GENOMIC DNA]</scope>
    <source>
        <strain evidence="3 4">DSM 44215</strain>
    </source>
</reference>
<feature type="region of interest" description="Disordered" evidence="1">
    <location>
        <begin position="1"/>
        <end position="118"/>
    </location>
</feature>
<dbReference type="AlphaFoldDB" id="A0A1H2LG50"/>
<dbReference type="RefSeq" id="WP_074853491.1">
    <property type="nucleotide sequence ID" value="NZ_FNLM01000036.1"/>
</dbReference>
<evidence type="ECO:0000259" key="2">
    <source>
        <dbReference type="PROSITE" id="PS50234"/>
    </source>
</evidence>
<feature type="domain" description="VWFA" evidence="2">
    <location>
        <begin position="161"/>
        <end position="324"/>
    </location>
</feature>
<sequence>MTRKRPPLHAGPVTKKLKPLRRKPKQLDEEPQLRTFGGSGSRAVSMSAGRGGPGRPATPVPGGSAPGLTDENGDVVSPNRGRSVDEGARQRAQAIARRLARADPTRRRRGRRASGGTLTSLRYRGASDEIDLDATLSAVAGNPLPTDDDIIVRERVRRRRSIVLVVDVSGSAKGEQIRTAAATVGAMVGQLSRDDVAVVAFWSDAALISTRTQRKSPNQVLDEILELPTRGLTNVAFALEVAEQQLAGVPVADARVVLLSDCVHNAGPDPRIIASRLPRLDVLLDTSGENDMVLGREMAGLGRGRCRPVNGHRDVAPALASIFT</sequence>
<feature type="compositionally biased region" description="Basic residues" evidence="1">
    <location>
        <begin position="15"/>
        <end position="24"/>
    </location>
</feature>
<gene>
    <name evidence="3" type="ORF">SAMN04488548_136203</name>
</gene>
<dbReference type="SMART" id="SM00327">
    <property type="entry name" value="VWA"/>
    <property type="match status" value="1"/>
</dbReference>
<dbReference type="InterPro" id="IPR036465">
    <property type="entry name" value="vWFA_dom_sf"/>
</dbReference>
<dbReference type="STRING" id="158898.SAMN04488548_136203"/>
<protein>
    <submittedName>
        <fullName evidence="3">Mg-chelatase subunit ChlD</fullName>
    </submittedName>
</protein>
<dbReference type="PROSITE" id="PS50234">
    <property type="entry name" value="VWFA"/>
    <property type="match status" value="1"/>
</dbReference>
<evidence type="ECO:0000256" key="1">
    <source>
        <dbReference type="SAM" id="MobiDB-lite"/>
    </source>
</evidence>
<dbReference type="SUPFAM" id="SSF53300">
    <property type="entry name" value="vWA-like"/>
    <property type="match status" value="1"/>
</dbReference>
<evidence type="ECO:0000313" key="3">
    <source>
        <dbReference type="EMBL" id="SDU79386.1"/>
    </source>
</evidence>
<dbReference type="Pfam" id="PF13519">
    <property type="entry name" value="VWA_2"/>
    <property type="match status" value="1"/>
</dbReference>
<dbReference type="Gene3D" id="3.40.50.410">
    <property type="entry name" value="von Willebrand factor, type A domain"/>
    <property type="match status" value="1"/>
</dbReference>
<dbReference type="OrthoDB" id="5061544at2"/>
<accession>A0A1H2LG50</accession>
<organism evidence="3 4">
    <name type="scientific">Gordonia westfalica</name>
    <dbReference type="NCBI Taxonomy" id="158898"/>
    <lineage>
        <taxon>Bacteria</taxon>
        <taxon>Bacillati</taxon>
        <taxon>Actinomycetota</taxon>
        <taxon>Actinomycetes</taxon>
        <taxon>Mycobacteriales</taxon>
        <taxon>Gordoniaceae</taxon>
        <taxon>Gordonia</taxon>
    </lineage>
</organism>
<name>A0A1H2LG50_9ACTN</name>